<dbReference type="InterPro" id="IPR019257">
    <property type="entry name" value="MeTrfase_dom"/>
</dbReference>
<dbReference type="EMBL" id="CAJNOB010000056">
    <property type="protein sequence ID" value="CAF0703480.1"/>
    <property type="molecule type" value="Genomic_DNA"/>
</dbReference>
<gene>
    <name evidence="2" type="ORF">MPNT_60010</name>
</gene>
<reference evidence="2" key="1">
    <citation type="submission" date="2021-02" db="EMBL/GenBank/DDBJ databases">
        <authorList>
            <person name="Cremers G."/>
            <person name="Picone N."/>
        </authorList>
    </citation>
    <scope>NUCLEOTIDE SEQUENCE</scope>
    <source>
        <strain evidence="2">PQ17</strain>
    </source>
</reference>
<dbReference type="Proteomes" id="UP000663859">
    <property type="component" value="Unassembled WGS sequence"/>
</dbReference>
<dbReference type="AlphaFoldDB" id="A0A8J2BQC6"/>
<feature type="domain" description="Histidine-specific methyltransferase SAM-dependent" evidence="1">
    <location>
        <begin position="67"/>
        <end position="189"/>
    </location>
</feature>
<comment type="caution">
    <text evidence="2">The sequence shown here is derived from an EMBL/GenBank/DDBJ whole genome shotgun (WGS) entry which is preliminary data.</text>
</comment>
<sequence>MRKRPPSFLGVHVDRASVKHWEQWLKPNHWLQKGSFDPALHYQTRAQAALWQEVFQRHAPLAQRRVLRLYRSLAQAIAQRYQGTVLRVVSLGVGTGTKERWVLQELHRNDNELEWVPVDASLPLLLEATVPRRLPPLQRLFPLLADFREAPRWSQSLQKELGAKPTVYTLFGLLPNYRPREFFPVLRKMLGEKDRAWVSANLVPGGSRTQSDYKKAVESVLSQYDNSETRRWLTEILREWGLQYGVNDCQVSLVPDGILYAISVTVTWKGKVGKMATQESIPDAGTKNLELFRSYRYTPELFEQTVREFKLHLRNSWIAPSQEEGIWEVSLP</sequence>
<dbReference type="RefSeq" id="WP_174582397.1">
    <property type="nucleotide sequence ID" value="NZ_CAJNOB010000056.1"/>
</dbReference>
<evidence type="ECO:0000259" key="1">
    <source>
        <dbReference type="Pfam" id="PF10017"/>
    </source>
</evidence>
<dbReference type="Gene3D" id="3.40.50.150">
    <property type="entry name" value="Vaccinia Virus protein VP39"/>
    <property type="match status" value="1"/>
</dbReference>
<name>A0A8J2BQC6_9BACT</name>
<keyword evidence="3" id="KW-1185">Reference proteome</keyword>
<dbReference type="InterPro" id="IPR029063">
    <property type="entry name" value="SAM-dependent_MTases_sf"/>
</dbReference>
<organism evidence="2 3">
    <name type="scientific">Candidatus Methylacidithermus pantelleriae</name>
    <dbReference type="NCBI Taxonomy" id="2744239"/>
    <lineage>
        <taxon>Bacteria</taxon>
        <taxon>Pseudomonadati</taxon>
        <taxon>Verrucomicrobiota</taxon>
        <taxon>Methylacidiphilae</taxon>
        <taxon>Methylacidiphilales</taxon>
        <taxon>Methylacidiphilaceae</taxon>
        <taxon>Candidatus Methylacidithermus</taxon>
    </lineage>
</organism>
<accession>A0A8J2BQC6</accession>
<evidence type="ECO:0000313" key="2">
    <source>
        <dbReference type="EMBL" id="CAF0703480.1"/>
    </source>
</evidence>
<evidence type="ECO:0000313" key="3">
    <source>
        <dbReference type="Proteomes" id="UP000663859"/>
    </source>
</evidence>
<proteinExistence type="predicted"/>
<protein>
    <submittedName>
        <fullName evidence="2">Putative Methyltransf_33 domain-containing protein</fullName>
    </submittedName>
</protein>
<dbReference type="Pfam" id="PF10017">
    <property type="entry name" value="Methyltransf_33"/>
    <property type="match status" value="1"/>
</dbReference>